<dbReference type="SUPFAM" id="SSF48452">
    <property type="entry name" value="TPR-like"/>
    <property type="match status" value="1"/>
</dbReference>
<sequence length="314" mass="36200">MNSEWIEQLNRWHNEEEYERIVKQIEQVPAVERNYELTGQLARAYNNLERYREALELLLSTASEGQDDYAWHFRLGYAYSHLAQYDKALTAFEQANRLQPEDEYVQEFLSSIRPYAHTMEQDRQRYEQETALWKQQHGEQLPFSSFDLSDFWEDSEYAVKDHIEPPFDEEMIRSIEQELGYKLPASYIALMHTQNGGFPARTAFPTAGATSWANDHVAITSISGIGGQKSYSLTGDMGSRFMIEQWGYPDLGIVFGDCPSAGHDVIMLDYRFCGPTGEPAVVHVDQENDYEITYLAPHFEAFICGLVDAEELEI</sequence>
<dbReference type="SUPFAM" id="SSF160631">
    <property type="entry name" value="SMI1/KNR4-like"/>
    <property type="match status" value="1"/>
</dbReference>
<dbReference type="SMART" id="SM00028">
    <property type="entry name" value="TPR"/>
    <property type="match status" value="2"/>
</dbReference>
<evidence type="ECO:0000313" key="3">
    <source>
        <dbReference type="EMBL" id="ANF95083.1"/>
    </source>
</evidence>
<dbReference type="InterPro" id="IPR019734">
    <property type="entry name" value="TPR_rpt"/>
</dbReference>
<keyword evidence="4" id="KW-1185">Reference proteome</keyword>
<dbReference type="Pfam" id="PF13181">
    <property type="entry name" value="TPR_8"/>
    <property type="match status" value="1"/>
</dbReference>
<dbReference type="Gene3D" id="3.40.1580.10">
    <property type="entry name" value="SMI1/KNR4-like"/>
    <property type="match status" value="1"/>
</dbReference>
<dbReference type="KEGG" id="pbv:AR543_02870"/>
<dbReference type="STRING" id="1616788.AR543_02870"/>
<evidence type="ECO:0000256" key="1">
    <source>
        <dbReference type="PROSITE-ProRule" id="PRU00339"/>
    </source>
</evidence>
<dbReference type="AlphaFoldDB" id="A0A172ZC47"/>
<gene>
    <name evidence="3" type="ORF">AR543_02870</name>
</gene>
<dbReference type="PROSITE" id="PS50005">
    <property type="entry name" value="TPR"/>
    <property type="match status" value="1"/>
</dbReference>
<dbReference type="InterPro" id="IPR018958">
    <property type="entry name" value="Knr4/Smi1-like_dom"/>
</dbReference>
<dbReference type="Proteomes" id="UP000078148">
    <property type="component" value="Chromosome"/>
</dbReference>
<dbReference type="RefSeq" id="WP_060531689.1">
    <property type="nucleotide sequence ID" value="NZ_CP013023.1"/>
</dbReference>
<feature type="domain" description="Knr4/Smi1-like" evidence="2">
    <location>
        <begin position="166"/>
        <end position="305"/>
    </location>
</feature>
<reference evidence="3 4" key="2">
    <citation type="journal article" date="2016" name="Int. J. Syst. Evol. Microbiol.">
        <title>Paenibacillus bovis sp. nov., isolated from raw yak (Bos grunniens) milk.</title>
        <authorList>
            <person name="Gao C."/>
            <person name="Han J."/>
            <person name="Liu Z."/>
            <person name="Xu X."/>
            <person name="Hang F."/>
            <person name="Wu Z."/>
        </authorList>
    </citation>
    <scope>NUCLEOTIDE SEQUENCE [LARGE SCALE GENOMIC DNA]</scope>
    <source>
        <strain evidence="3 4">BD3526</strain>
    </source>
</reference>
<dbReference type="EMBL" id="CP013023">
    <property type="protein sequence ID" value="ANF95083.1"/>
    <property type="molecule type" value="Genomic_DNA"/>
</dbReference>
<dbReference type="SMART" id="SM00860">
    <property type="entry name" value="SMI1_KNR4"/>
    <property type="match status" value="1"/>
</dbReference>
<protein>
    <recommendedName>
        <fullName evidence="2">Knr4/Smi1-like domain-containing protein</fullName>
    </recommendedName>
</protein>
<organism evidence="3 4">
    <name type="scientific">Paenibacillus bovis</name>
    <dbReference type="NCBI Taxonomy" id="1616788"/>
    <lineage>
        <taxon>Bacteria</taxon>
        <taxon>Bacillati</taxon>
        <taxon>Bacillota</taxon>
        <taxon>Bacilli</taxon>
        <taxon>Bacillales</taxon>
        <taxon>Paenibacillaceae</taxon>
        <taxon>Paenibacillus</taxon>
    </lineage>
</organism>
<feature type="repeat" description="TPR" evidence="1">
    <location>
        <begin position="69"/>
        <end position="102"/>
    </location>
</feature>
<evidence type="ECO:0000313" key="4">
    <source>
        <dbReference type="Proteomes" id="UP000078148"/>
    </source>
</evidence>
<dbReference type="OrthoDB" id="8657476at2"/>
<proteinExistence type="predicted"/>
<dbReference type="InterPro" id="IPR011990">
    <property type="entry name" value="TPR-like_helical_dom_sf"/>
</dbReference>
<dbReference type="InterPro" id="IPR037883">
    <property type="entry name" value="Knr4/Smi1-like_sf"/>
</dbReference>
<name>A0A172ZC47_9BACL</name>
<dbReference type="Pfam" id="PF14568">
    <property type="entry name" value="SUKH_6"/>
    <property type="match status" value="1"/>
</dbReference>
<reference evidence="4" key="1">
    <citation type="submission" date="2015-10" db="EMBL/GenBank/DDBJ databases">
        <title>Genome of Paenibacillus bovis sp. nov.</title>
        <authorList>
            <person name="Wu Z."/>
            <person name="Gao C."/>
            <person name="Liu Z."/>
            <person name="Zheng H."/>
        </authorList>
    </citation>
    <scope>NUCLEOTIDE SEQUENCE [LARGE SCALE GENOMIC DNA]</scope>
    <source>
        <strain evidence="4">BD3526</strain>
    </source>
</reference>
<keyword evidence="1" id="KW-0802">TPR repeat</keyword>
<dbReference type="Gene3D" id="1.25.40.10">
    <property type="entry name" value="Tetratricopeptide repeat domain"/>
    <property type="match status" value="1"/>
</dbReference>
<accession>A0A172ZC47</accession>
<evidence type="ECO:0000259" key="2">
    <source>
        <dbReference type="SMART" id="SM00860"/>
    </source>
</evidence>